<dbReference type="RefSeq" id="XP_064677799.1">
    <property type="nucleotide sequence ID" value="XM_064831519.1"/>
</dbReference>
<comment type="caution">
    <text evidence="2">The sequence shown here is derived from an EMBL/GenBank/DDBJ whole genome shotgun (WGS) entry which is preliminary data.</text>
</comment>
<keyword evidence="3" id="KW-1185">Reference proteome</keyword>
<name>A0AAN7HWW8_9FUNG</name>
<proteinExistence type="predicted"/>
<evidence type="ECO:0000313" key="2">
    <source>
        <dbReference type="EMBL" id="KAK4511133.1"/>
    </source>
</evidence>
<dbReference type="GeneID" id="89956031"/>
<accession>A0AAN7HWW8</accession>
<protein>
    <submittedName>
        <fullName evidence="2">Fructose-2,6-bisphosphatase</fullName>
    </submittedName>
</protein>
<evidence type="ECO:0000256" key="1">
    <source>
        <dbReference type="SAM" id="MobiDB-lite"/>
    </source>
</evidence>
<feature type="compositionally biased region" description="Basic and acidic residues" evidence="1">
    <location>
        <begin position="13"/>
        <end position="38"/>
    </location>
</feature>
<gene>
    <name evidence="2" type="primary">FBP26_3</name>
    <name evidence="2" type="ORF">ATC70_012345</name>
</gene>
<sequence>MQDISSQAGASSCHDDKMERTDSHGDKMKDNSTTEGGDKMGSSGSAPKRISPFAFVEKQSKKPLSWQKFRGTDDSIHQNEDTVGPLATDSEDVEGPTSVSKGDNVIDMFDGLVPEAVLRHNANKRRVFKPTIPVRRQFRKKQKLTVVTDVSRNI</sequence>
<feature type="region of interest" description="Disordered" evidence="1">
    <location>
        <begin position="1"/>
        <end position="102"/>
    </location>
</feature>
<dbReference type="AlphaFoldDB" id="A0AAN7HWW8"/>
<evidence type="ECO:0000313" key="3">
    <source>
        <dbReference type="Proteomes" id="UP001304243"/>
    </source>
</evidence>
<reference evidence="2 3" key="1">
    <citation type="submission" date="2022-11" db="EMBL/GenBank/DDBJ databases">
        <title>Mucor velutinosus strain NIH1002 WGS.</title>
        <authorList>
            <person name="Subramanian P."/>
            <person name="Mullikin J.C."/>
            <person name="Segre J.A."/>
            <person name="Zelazny A.M."/>
        </authorList>
    </citation>
    <scope>NUCLEOTIDE SEQUENCE [LARGE SCALE GENOMIC DNA]</scope>
    <source>
        <strain evidence="2 3">NIH1002</strain>
    </source>
</reference>
<dbReference type="EMBL" id="JASEJX010000030">
    <property type="protein sequence ID" value="KAK4511133.1"/>
    <property type="molecule type" value="Genomic_DNA"/>
</dbReference>
<organism evidence="2 3">
    <name type="scientific">Mucor velutinosus</name>
    <dbReference type="NCBI Taxonomy" id="708070"/>
    <lineage>
        <taxon>Eukaryota</taxon>
        <taxon>Fungi</taxon>
        <taxon>Fungi incertae sedis</taxon>
        <taxon>Mucoromycota</taxon>
        <taxon>Mucoromycotina</taxon>
        <taxon>Mucoromycetes</taxon>
        <taxon>Mucorales</taxon>
        <taxon>Mucorineae</taxon>
        <taxon>Mucoraceae</taxon>
        <taxon>Mucor</taxon>
    </lineage>
</organism>
<dbReference type="Proteomes" id="UP001304243">
    <property type="component" value="Unassembled WGS sequence"/>
</dbReference>
<feature type="compositionally biased region" description="Polar residues" evidence="1">
    <location>
        <begin position="1"/>
        <end position="10"/>
    </location>
</feature>
<feature type="compositionally biased region" description="Basic and acidic residues" evidence="1">
    <location>
        <begin position="70"/>
        <end position="80"/>
    </location>
</feature>